<gene>
    <name evidence="3" type="ORF">A3770_06p46020</name>
</gene>
<dbReference type="AlphaFoldDB" id="A0A5B8MPV2"/>
<evidence type="ECO:0000313" key="3">
    <source>
        <dbReference type="EMBL" id="QDZ22084.1"/>
    </source>
</evidence>
<accession>A0A5B8MPV2</accession>
<feature type="signal peptide" evidence="2">
    <location>
        <begin position="1"/>
        <end position="23"/>
    </location>
</feature>
<organism evidence="3 4">
    <name type="scientific">Chloropicon primus</name>
    <dbReference type="NCBI Taxonomy" id="1764295"/>
    <lineage>
        <taxon>Eukaryota</taxon>
        <taxon>Viridiplantae</taxon>
        <taxon>Chlorophyta</taxon>
        <taxon>Chloropicophyceae</taxon>
        <taxon>Chloropicales</taxon>
        <taxon>Chloropicaceae</taxon>
        <taxon>Chloropicon</taxon>
    </lineage>
</organism>
<feature type="chain" id="PRO_5023082336" evidence="2">
    <location>
        <begin position="24"/>
        <end position="528"/>
    </location>
</feature>
<name>A0A5B8MPV2_9CHLO</name>
<feature type="compositionally biased region" description="Basic and acidic residues" evidence="1">
    <location>
        <begin position="220"/>
        <end position="238"/>
    </location>
</feature>
<feature type="compositionally biased region" description="Basic and acidic residues" evidence="1">
    <location>
        <begin position="146"/>
        <end position="155"/>
    </location>
</feature>
<evidence type="ECO:0000256" key="1">
    <source>
        <dbReference type="SAM" id="MobiDB-lite"/>
    </source>
</evidence>
<feature type="region of interest" description="Disordered" evidence="1">
    <location>
        <begin position="112"/>
        <end position="155"/>
    </location>
</feature>
<sequence>MRRGTVLVLGVTLLASLVAPGRAVMCESFTNALDCEGKVTSSGVCQFNKEGKCVVGTRIEDNVVGITAFPEEKPTDVDAKPMPMPIGEPMPMPIGEKPVDVDAKPMPMPIGEKPVDVDAKPMPMPIGEKPVDVDLKPMPMPIGEKPVYEKPMPGDEKPMVDRPEYEMNYPTAGGKVPVATKAFFADEKRDLKMMIRAFKILVKSQKCDPESDFTNCTVPTKDESKREPVRDSGRRIDGPVDSEFPRLPAFNTTFVVGDCQREDAFTREQKEGLEKQGFTKCILVALKDADNERSTFRFPVAGTKNFPDEYMLQAANIIAELLDQNQDGVADNREIAKSLDLADGGPILQGGGDRDEEMKGDDLYQHGFRYGYSAQTWTTKLSGHGKRARSVLVEEAFHMLTVHGYGWAYPEMFGSRDFISSVMCREMAKQSCVTWMHPENKCPDGFPAETATPPPLTGSCADADCDCVEWYHQIAMMLVGQETGWHSMSSYDIDTIKPKLGKEFLDMFEDKKYSQISKPLVFSYQPLS</sequence>
<evidence type="ECO:0000256" key="2">
    <source>
        <dbReference type="SAM" id="SignalP"/>
    </source>
</evidence>
<dbReference type="Proteomes" id="UP000316726">
    <property type="component" value="Chromosome 6"/>
</dbReference>
<evidence type="ECO:0000313" key="4">
    <source>
        <dbReference type="Proteomes" id="UP000316726"/>
    </source>
</evidence>
<dbReference type="OrthoDB" id="328957at2759"/>
<proteinExistence type="predicted"/>
<keyword evidence="4" id="KW-1185">Reference proteome</keyword>
<feature type="region of interest" description="Disordered" evidence="1">
    <location>
        <begin position="218"/>
        <end position="241"/>
    </location>
</feature>
<keyword evidence="2" id="KW-0732">Signal</keyword>
<protein>
    <submittedName>
        <fullName evidence="3">Uncharacterized protein</fullName>
    </submittedName>
</protein>
<reference evidence="3 4" key="1">
    <citation type="submission" date="2018-07" db="EMBL/GenBank/DDBJ databases">
        <title>The complete nuclear genome of the prasinophyte Chloropicon primus (CCMP1205).</title>
        <authorList>
            <person name="Pombert J.-F."/>
            <person name="Otis C."/>
            <person name="Turmel M."/>
            <person name="Lemieux C."/>
        </authorList>
    </citation>
    <scope>NUCLEOTIDE SEQUENCE [LARGE SCALE GENOMIC DNA]</scope>
    <source>
        <strain evidence="3 4">CCMP1205</strain>
    </source>
</reference>
<dbReference type="EMBL" id="CP031039">
    <property type="protein sequence ID" value="QDZ22084.1"/>
    <property type="molecule type" value="Genomic_DNA"/>
</dbReference>